<organism evidence="3 4">
    <name type="scientific">Pararhodobacter marinus</name>
    <dbReference type="NCBI Taxonomy" id="2184063"/>
    <lineage>
        <taxon>Bacteria</taxon>
        <taxon>Pseudomonadati</taxon>
        <taxon>Pseudomonadota</taxon>
        <taxon>Alphaproteobacteria</taxon>
        <taxon>Rhodobacterales</taxon>
        <taxon>Paracoccaceae</taxon>
        <taxon>Pararhodobacter</taxon>
    </lineage>
</organism>
<feature type="region of interest" description="Disordered" evidence="1">
    <location>
        <begin position="161"/>
        <end position="188"/>
    </location>
</feature>
<name>A0A2U2C912_9RHOB</name>
<dbReference type="AlphaFoldDB" id="A0A2U2C912"/>
<dbReference type="SUPFAM" id="SSF53067">
    <property type="entry name" value="Actin-like ATPase domain"/>
    <property type="match status" value="1"/>
</dbReference>
<dbReference type="GO" id="GO:0016740">
    <property type="term" value="F:transferase activity"/>
    <property type="evidence" value="ECO:0007669"/>
    <property type="project" value="UniProtKB-KW"/>
</dbReference>
<dbReference type="Gene3D" id="3.30.420.40">
    <property type="match status" value="1"/>
</dbReference>
<dbReference type="GO" id="GO:0002949">
    <property type="term" value="P:tRNA threonylcarbamoyladenosine modification"/>
    <property type="evidence" value="ECO:0007669"/>
    <property type="project" value="InterPro"/>
</dbReference>
<gene>
    <name evidence="3" type="primary">tsaB</name>
    <name evidence="3" type="ORF">C4N9_12555</name>
</gene>
<accession>A0A2U2C912</accession>
<keyword evidence="4" id="KW-1185">Reference proteome</keyword>
<dbReference type="NCBIfam" id="TIGR03725">
    <property type="entry name" value="T6A_YeaZ"/>
    <property type="match status" value="1"/>
</dbReference>
<evidence type="ECO:0000313" key="3">
    <source>
        <dbReference type="EMBL" id="PWE28357.1"/>
    </source>
</evidence>
<proteinExistence type="predicted"/>
<sequence length="188" mass="19199">MLAFDTSGPWLSGAVLQGGQVRAQAEQPLPKGQGEALVGFLEELLAEAGLGWEDLDALGAGTGPGNFTGIRITTSTARGLALGLGIPAIGVDRFSALALDGPDLPVVLPAMRGAVWIRETPAATPVQSDSPPAFHIGEGGTPPAHPLAVAIARIAAMRMDTPQPRPAPAYLRAPDAAPPSERPPALLD</sequence>
<dbReference type="InterPro" id="IPR043129">
    <property type="entry name" value="ATPase_NBD"/>
</dbReference>
<dbReference type="Pfam" id="PF00814">
    <property type="entry name" value="TsaD"/>
    <property type="match status" value="1"/>
</dbReference>
<dbReference type="EMBL" id="QEYD01000007">
    <property type="protein sequence ID" value="PWE28357.1"/>
    <property type="molecule type" value="Genomic_DNA"/>
</dbReference>
<reference evidence="3 4" key="1">
    <citation type="submission" date="2018-05" db="EMBL/GenBank/DDBJ databases">
        <title>Pararhodobacter marina sp. nov., isolated from deep-sea water of the Indian Ocean.</title>
        <authorList>
            <person name="Lai Q.Sr."/>
            <person name="Liu X."/>
            <person name="Shao Z."/>
        </authorList>
    </citation>
    <scope>NUCLEOTIDE SEQUENCE [LARGE SCALE GENOMIC DNA]</scope>
    <source>
        <strain evidence="3 4">CIC4N-9</strain>
    </source>
</reference>
<evidence type="ECO:0000256" key="1">
    <source>
        <dbReference type="SAM" id="MobiDB-lite"/>
    </source>
</evidence>
<protein>
    <submittedName>
        <fullName evidence="3">tRNA (Adenosine(37)-N6)-threonylcarbamoyltransferase complex dimerization subunit type 1 TsaB</fullName>
    </submittedName>
</protein>
<feature type="domain" description="Gcp-like" evidence="2">
    <location>
        <begin position="35"/>
        <end position="109"/>
    </location>
</feature>
<evidence type="ECO:0000313" key="4">
    <source>
        <dbReference type="Proteomes" id="UP000244940"/>
    </source>
</evidence>
<dbReference type="OrthoDB" id="9809995at2"/>
<evidence type="ECO:0000259" key="2">
    <source>
        <dbReference type="Pfam" id="PF00814"/>
    </source>
</evidence>
<keyword evidence="3" id="KW-0808">Transferase</keyword>
<dbReference type="InterPro" id="IPR000905">
    <property type="entry name" value="Gcp-like_dom"/>
</dbReference>
<comment type="caution">
    <text evidence="3">The sequence shown here is derived from an EMBL/GenBank/DDBJ whole genome shotgun (WGS) entry which is preliminary data.</text>
</comment>
<dbReference type="InterPro" id="IPR022496">
    <property type="entry name" value="T6A_TsaB"/>
</dbReference>
<dbReference type="Proteomes" id="UP000244940">
    <property type="component" value="Unassembled WGS sequence"/>
</dbReference>